<comment type="caution">
    <text evidence="3">The sequence shown here is derived from an EMBL/GenBank/DDBJ whole genome shotgun (WGS) entry which is preliminary data.</text>
</comment>
<dbReference type="Pfam" id="PF13563">
    <property type="entry name" value="2_5_RNA_ligase2"/>
    <property type="match status" value="1"/>
</dbReference>
<sequence length="196" mass="22471">MIIPQKTEPGKRIFFAVSFDERQKQQLDNWRDQNLPTLVKPVPYLNFHMTLRYIGQCQLESIDKLMTLANTITTPSMSLTINRLGHFKKPKVLYLGLSDIPEALQLLAAKINALTDQVMMNKVLSNHAVNNENSGSQAHTEYKFTPHITLARKVTRPVYLQQPFAIPMIVKRFALFESVSTPAGVVYTELKCWRLR</sequence>
<dbReference type="OrthoDB" id="7061261at2"/>
<comment type="function">
    <text evidence="2">Hydrolyzes RNA 2',3'-cyclic phosphodiester to an RNA 2'-phosphomonoester.</text>
</comment>
<dbReference type="PANTHER" id="PTHR35561:SF1">
    <property type="entry name" value="RNA 2',3'-CYCLIC PHOSPHODIESTERASE"/>
    <property type="match status" value="1"/>
</dbReference>
<keyword evidence="1 2" id="KW-0378">Hydrolase</keyword>
<feature type="active site" description="Proton acceptor" evidence="2">
    <location>
        <position position="147"/>
    </location>
</feature>
<feature type="short sequence motif" description="HXTX 1" evidence="2">
    <location>
        <begin position="48"/>
        <end position="51"/>
    </location>
</feature>
<dbReference type="InterPro" id="IPR004175">
    <property type="entry name" value="RNA_CPDase"/>
</dbReference>
<dbReference type="GO" id="GO:0004113">
    <property type="term" value="F:2',3'-cyclic-nucleotide 3'-phosphodiesterase activity"/>
    <property type="evidence" value="ECO:0007669"/>
    <property type="project" value="InterPro"/>
</dbReference>
<dbReference type="InterPro" id="IPR009097">
    <property type="entry name" value="Cyclic_Pdiesterase"/>
</dbReference>
<evidence type="ECO:0000256" key="1">
    <source>
        <dbReference type="ARBA" id="ARBA00022801"/>
    </source>
</evidence>
<comment type="similarity">
    <text evidence="2">Belongs to the 2H phosphoesterase superfamily. ThpR family.</text>
</comment>
<dbReference type="GO" id="GO:0008664">
    <property type="term" value="F:RNA 2',3'-cyclic 3'-phosphodiesterase activity"/>
    <property type="evidence" value="ECO:0007669"/>
    <property type="project" value="UniProtKB-EC"/>
</dbReference>
<organism evidence="3 4">
    <name type="scientific">Thalassotalea litorea</name>
    <dbReference type="NCBI Taxonomy" id="2020715"/>
    <lineage>
        <taxon>Bacteria</taxon>
        <taxon>Pseudomonadati</taxon>
        <taxon>Pseudomonadota</taxon>
        <taxon>Gammaproteobacteria</taxon>
        <taxon>Alteromonadales</taxon>
        <taxon>Colwelliaceae</taxon>
        <taxon>Thalassotalea</taxon>
    </lineage>
</organism>
<feature type="active site" description="Proton donor" evidence="2">
    <location>
        <position position="48"/>
    </location>
</feature>
<dbReference type="AlphaFoldDB" id="A0A5R9IG54"/>
<dbReference type="NCBIfam" id="TIGR02258">
    <property type="entry name" value="2_5_ligase"/>
    <property type="match status" value="1"/>
</dbReference>
<dbReference type="PANTHER" id="PTHR35561">
    <property type="entry name" value="RNA 2',3'-CYCLIC PHOSPHODIESTERASE"/>
    <property type="match status" value="1"/>
</dbReference>
<evidence type="ECO:0000313" key="3">
    <source>
        <dbReference type="EMBL" id="TLU64262.1"/>
    </source>
</evidence>
<dbReference type="RefSeq" id="WP_138320245.1">
    <property type="nucleotide sequence ID" value="NZ_VCBC01000011.1"/>
</dbReference>
<dbReference type="EC" id="3.1.4.58" evidence="2"/>
<dbReference type="Proteomes" id="UP000307790">
    <property type="component" value="Unassembled WGS sequence"/>
</dbReference>
<keyword evidence="4" id="KW-1185">Reference proteome</keyword>
<dbReference type="EMBL" id="VCBC01000011">
    <property type="protein sequence ID" value="TLU64262.1"/>
    <property type="molecule type" value="Genomic_DNA"/>
</dbReference>
<dbReference type="SUPFAM" id="SSF55144">
    <property type="entry name" value="LigT-like"/>
    <property type="match status" value="1"/>
</dbReference>
<name>A0A5R9IG54_9GAMM</name>
<reference evidence="3 4" key="1">
    <citation type="submission" date="2019-05" db="EMBL/GenBank/DDBJ databases">
        <title>Genome sequences of Thalassotalea litorea 1K03283.</title>
        <authorList>
            <person name="Zhang D."/>
        </authorList>
    </citation>
    <scope>NUCLEOTIDE SEQUENCE [LARGE SCALE GENOMIC DNA]</scope>
    <source>
        <strain evidence="3 4">MCCC 1K03283</strain>
    </source>
</reference>
<comment type="catalytic activity">
    <reaction evidence="2">
        <text>a 3'-end 2',3'-cyclophospho-ribonucleotide-RNA + H2O = a 3'-end 2'-phospho-ribonucleotide-RNA + H(+)</text>
        <dbReference type="Rhea" id="RHEA:11828"/>
        <dbReference type="Rhea" id="RHEA-COMP:10464"/>
        <dbReference type="Rhea" id="RHEA-COMP:17353"/>
        <dbReference type="ChEBI" id="CHEBI:15377"/>
        <dbReference type="ChEBI" id="CHEBI:15378"/>
        <dbReference type="ChEBI" id="CHEBI:83064"/>
        <dbReference type="ChEBI" id="CHEBI:173113"/>
        <dbReference type="EC" id="3.1.4.58"/>
    </reaction>
</comment>
<accession>A0A5R9IG54</accession>
<dbReference type="Gene3D" id="3.90.1140.10">
    <property type="entry name" value="Cyclic phosphodiesterase"/>
    <property type="match status" value="1"/>
</dbReference>
<protein>
    <recommendedName>
        <fullName evidence="2">RNA 2',3'-cyclic phosphodiesterase</fullName>
        <shortName evidence="2">RNA 2',3'-CPDase</shortName>
        <ecNumber evidence="2">3.1.4.58</ecNumber>
    </recommendedName>
</protein>
<evidence type="ECO:0000256" key="2">
    <source>
        <dbReference type="HAMAP-Rule" id="MF_01940"/>
    </source>
</evidence>
<evidence type="ECO:0000313" key="4">
    <source>
        <dbReference type="Proteomes" id="UP000307790"/>
    </source>
</evidence>
<proteinExistence type="inferred from homology"/>
<feature type="short sequence motif" description="HXTX 2" evidence="2">
    <location>
        <begin position="147"/>
        <end position="150"/>
    </location>
</feature>
<dbReference type="HAMAP" id="MF_01940">
    <property type="entry name" value="RNA_CPDase"/>
    <property type="match status" value="1"/>
</dbReference>
<gene>
    <name evidence="3" type="primary">thpR</name>
    <name evidence="3" type="ORF">FE810_11675</name>
</gene>